<evidence type="ECO:0000313" key="1">
    <source>
        <dbReference type="EMBL" id="GFT73385.1"/>
    </source>
</evidence>
<evidence type="ECO:0000313" key="2">
    <source>
        <dbReference type="Proteomes" id="UP000887013"/>
    </source>
</evidence>
<dbReference type="AlphaFoldDB" id="A0A8X6PIQ0"/>
<dbReference type="EMBL" id="BMAW01117080">
    <property type="protein sequence ID" value="GFT73385.1"/>
    <property type="molecule type" value="Genomic_DNA"/>
</dbReference>
<reference evidence="1" key="1">
    <citation type="submission" date="2020-08" db="EMBL/GenBank/DDBJ databases">
        <title>Multicomponent nature underlies the extraordinary mechanical properties of spider dragline silk.</title>
        <authorList>
            <person name="Kono N."/>
            <person name="Nakamura H."/>
            <person name="Mori M."/>
            <person name="Yoshida Y."/>
            <person name="Ohtoshi R."/>
            <person name="Malay A.D."/>
            <person name="Moran D.A.P."/>
            <person name="Tomita M."/>
            <person name="Numata K."/>
            <person name="Arakawa K."/>
        </authorList>
    </citation>
    <scope>NUCLEOTIDE SEQUENCE</scope>
</reference>
<dbReference type="Proteomes" id="UP000887013">
    <property type="component" value="Unassembled WGS sequence"/>
</dbReference>
<protein>
    <submittedName>
        <fullName evidence="1">Uncharacterized protein</fullName>
    </submittedName>
</protein>
<accession>A0A8X6PIQ0</accession>
<comment type="caution">
    <text evidence="1">The sequence shown here is derived from an EMBL/GenBank/DDBJ whole genome shotgun (WGS) entry which is preliminary data.</text>
</comment>
<organism evidence="1 2">
    <name type="scientific">Nephila pilipes</name>
    <name type="common">Giant wood spider</name>
    <name type="synonym">Nephila maculata</name>
    <dbReference type="NCBI Taxonomy" id="299642"/>
    <lineage>
        <taxon>Eukaryota</taxon>
        <taxon>Metazoa</taxon>
        <taxon>Ecdysozoa</taxon>
        <taxon>Arthropoda</taxon>
        <taxon>Chelicerata</taxon>
        <taxon>Arachnida</taxon>
        <taxon>Araneae</taxon>
        <taxon>Araneomorphae</taxon>
        <taxon>Entelegynae</taxon>
        <taxon>Araneoidea</taxon>
        <taxon>Nephilidae</taxon>
        <taxon>Nephila</taxon>
    </lineage>
</organism>
<name>A0A8X6PIQ0_NEPPI</name>
<proteinExistence type="predicted"/>
<gene>
    <name evidence="1" type="ORF">NPIL_633671</name>
</gene>
<sequence length="118" mass="13322">MSTILFVLKLSDGLKDSQQSHEKIDVRPPPLIYSYRDITRDDSESPKFYQMLLKPVPHLELQGWGKMERGPQGIRAPTGLRDAPNQFFKICSDAHLSKDSQLLATPVLSPQAIRTTFA</sequence>
<keyword evidence="2" id="KW-1185">Reference proteome</keyword>